<dbReference type="InterPro" id="IPR054722">
    <property type="entry name" value="PolX-like_BBD"/>
</dbReference>
<evidence type="ECO:0000313" key="5">
    <source>
        <dbReference type="Proteomes" id="UP001151760"/>
    </source>
</evidence>
<dbReference type="Pfam" id="PF14223">
    <property type="entry name" value="Retrotran_gag_2"/>
    <property type="match status" value="1"/>
</dbReference>
<name>A0ABQ4WXE6_9ASTR</name>
<evidence type="ECO:0000313" key="4">
    <source>
        <dbReference type="EMBL" id="GJS57569.1"/>
    </source>
</evidence>
<dbReference type="Gene3D" id="4.10.60.10">
    <property type="entry name" value="Zinc finger, CCHC-type"/>
    <property type="match status" value="1"/>
</dbReference>
<dbReference type="PANTHER" id="PTHR34676">
    <property type="entry name" value="DUF4219 DOMAIN-CONTAINING PROTEIN-RELATED"/>
    <property type="match status" value="1"/>
</dbReference>
<comment type="caution">
    <text evidence="4">The sequence shown here is derived from an EMBL/GenBank/DDBJ whole genome shotgun (WGS) entry which is preliminary data.</text>
</comment>
<feature type="compositionally biased region" description="Basic and acidic residues" evidence="2">
    <location>
        <begin position="310"/>
        <end position="320"/>
    </location>
</feature>
<reference evidence="4" key="1">
    <citation type="journal article" date="2022" name="Int. J. Mol. Sci.">
        <title>Draft Genome of Tanacetum Coccineum: Genomic Comparison of Closely Related Tanacetum-Family Plants.</title>
        <authorList>
            <person name="Yamashiro T."/>
            <person name="Shiraishi A."/>
            <person name="Nakayama K."/>
            <person name="Satake H."/>
        </authorList>
    </citation>
    <scope>NUCLEOTIDE SEQUENCE</scope>
</reference>
<sequence length="542" mass="62593">MDSDKYLEGQSMQRPPLFESDNFIYWKNRFETYVKSKDLDLWHVITNGDFQPIVQNPETKLDEVIPFEKQTDDLKKRLAKNNEAKMVIYNALPRKEYEKNFMCNTAKEIWKTLLITHQGNSQVKDNKIDLLVQQYEQFVISEDESIDSAFARFNTIITSLKALDEGYSSKNYVRKFLRALHPKWRAKVTAIEESKDLTSLSLDELIGNLKVHEMIIKKDSEIVKAKVERKSIALKAKKESSDEECSTSGSEDEEYAMAVRDFKKFFKRRGRFVRQPRNDKKAFQRSRDDKNGKGDRKCFRCGDPNHLIRECPKPPKDKNQRAFVGGSWSDSGEEDDEKVKDETCLVAHASSEICLGVDLEPDEWIKDNGCSKHMTGNRKLFSTYKAYNGGNVIFGSNLRCNIIGKGQICDNKCRVTFSKHDSEITKDGKVIGQTPYELLRGRKPTLDYFRVFGSKCFILNIKDYLTKFDPKSYEGGFLGYSQNSKAYIILNKHTRKVEESLNVTFDETPLPFKISPLVDDDLDEEEAIKVTEKKNLENDIMD</sequence>
<dbReference type="SUPFAM" id="SSF57756">
    <property type="entry name" value="Retrovirus zinc finger-like domains"/>
    <property type="match status" value="1"/>
</dbReference>
<evidence type="ECO:0000259" key="3">
    <source>
        <dbReference type="PROSITE" id="PS50158"/>
    </source>
</evidence>
<reference evidence="4" key="2">
    <citation type="submission" date="2022-01" db="EMBL/GenBank/DDBJ databases">
        <authorList>
            <person name="Yamashiro T."/>
            <person name="Shiraishi A."/>
            <person name="Satake H."/>
            <person name="Nakayama K."/>
        </authorList>
    </citation>
    <scope>NUCLEOTIDE SEQUENCE</scope>
</reference>
<dbReference type="InterPro" id="IPR001878">
    <property type="entry name" value="Znf_CCHC"/>
</dbReference>
<dbReference type="Proteomes" id="UP001151760">
    <property type="component" value="Unassembled WGS sequence"/>
</dbReference>
<evidence type="ECO:0000256" key="1">
    <source>
        <dbReference type="PROSITE-ProRule" id="PRU00047"/>
    </source>
</evidence>
<evidence type="ECO:0000256" key="2">
    <source>
        <dbReference type="SAM" id="MobiDB-lite"/>
    </source>
</evidence>
<dbReference type="PANTHER" id="PTHR34676:SF17">
    <property type="entry name" value="OS06G0684500 PROTEIN"/>
    <property type="match status" value="1"/>
</dbReference>
<dbReference type="Pfam" id="PF22936">
    <property type="entry name" value="Pol_BBD"/>
    <property type="match status" value="1"/>
</dbReference>
<keyword evidence="5" id="KW-1185">Reference proteome</keyword>
<keyword evidence="1" id="KW-0862">Zinc</keyword>
<keyword evidence="1" id="KW-0863">Zinc-finger</keyword>
<keyword evidence="1" id="KW-0479">Metal-binding</keyword>
<dbReference type="Pfam" id="PF25597">
    <property type="entry name" value="SH3_retrovirus"/>
    <property type="match status" value="1"/>
</dbReference>
<dbReference type="PROSITE" id="PS50158">
    <property type="entry name" value="ZF_CCHC"/>
    <property type="match status" value="1"/>
</dbReference>
<dbReference type="InterPro" id="IPR036875">
    <property type="entry name" value="Znf_CCHC_sf"/>
</dbReference>
<feature type="region of interest" description="Disordered" evidence="2">
    <location>
        <begin position="310"/>
        <end position="336"/>
    </location>
</feature>
<dbReference type="SMART" id="SM00343">
    <property type="entry name" value="ZnF_C2HC"/>
    <property type="match status" value="1"/>
</dbReference>
<feature type="domain" description="CCHC-type" evidence="3">
    <location>
        <begin position="296"/>
        <end position="313"/>
    </location>
</feature>
<accession>A0ABQ4WXE6</accession>
<organism evidence="4 5">
    <name type="scientific">Tanacetum coccineum</name>
    <dbReference type="NCBI Taxonomy" id="301880"/>
    <lineage>
        <taxon>Eukaryota</taxon>
        <taxon>Viridiplantae</taxon>
        <taxon>Streptophyta</taxon>
        <taxon>Embryophyta</taxon>
        <taxon>Tracheophyta</taxon>
        <taxon>Spermatophyta</taxon>
        <taxon>Magnoliopsida</taxon>
        <taxon>eudicotyledons</taxon>
        <taxon>Gunneridae</taxon>
        <taxon>Pentapetalae</taxon>
        <taxon>asterids</taxon>
        <taxon>campanulids</taxon>
        <taxon>Asterales</taxon>
        <taxon>Asteraceae</taxon>
        <taxon>Asteroideae</taxon>
        <taxon>Anthemideae</taxon>
        <taxon>Anthemidinae</taxon>
        <taxon>Tanacetum</taxon>
    </lineage>
</organism>
<dbReference type="EMBL" id="BQNB010009015">
    <property type="protein sequence ID" value="GJS57569.1"/>
    <property type="molecule type" value="Genomic_DNA"/>
</dbReference>
<proteinExistence type="predicted"/>
<dbReference type="Pfam" id="PF00098">
    <property type="entry name" value="zf-CCHC"/>
    <property type="match status" value="1"/>
</dbReference>
<protein>
    <submittedName>
        <fullName evidence="4">Retrovirus-related pol polyprotein from transposon TNT 1-94</fullName>
    </submittedName>
</protein>
<gene>
    <name evidence="4" type="ORF">Tco_0652353</name>
</gene>
<dbReference type="InterPro" id="IPR057670">
    <property type="entry name" value="SH3_retrovirus"/>
</dbReference>